<sequence length="251" mass="27034">MRFFLVDAFTGEAFRGNTAAVVLLDGPADPAWMQSVAAEFKHPETAFLELGARQVPLRWFTPKTEVELCGHATLAAGHVLQGEQEFTTLSGTLTTKADNGWVYMDFPADPPEETGEDIPLDITAEYVGRGVSDILVQVSDAARLRALEPDFAALAELETRAIIVTAPSDKPEIDFVSRVFAPAVGIDEDPVTGSAHCTLTSYWAPKLGKKQLVAEQASERGGIVRVSLTDNEDRLRLAGQAVTVASGELHV</sequence>
<keyword evidence="5" id="KW-1185">Reference proteome</keyword>
<dbReference type="PANTHER" id="PTHR13774:SF17">
    <property type="entry name" value="PHENAZINE BIOSYNTHESIS-LIKE DOMAIN-CONTAINING PROTEIN"/>
    <property type="match status" value="1"/>
</dbReference>
<evidence type="ECO:0000313" key="4">
    <source>
        <dbReference type="EMBL" id="SDX04503.1"/>
    </source>
</evidence>
<dbReference type="Gene3D" id="3.10.310.10">
    <property type="entry name" value="Diaminopimelate Epimerase, Chain A, domain 1"/>
    <property type="match status" value="2"/>
</dbReference>
<gene>
    <name evidence="4" type="ORF">SAMN05421504_102135</name>
</gene>
<dbReference type="RefSeq" id="WP_091288072.1">
    <property type="nucleotide sequence ID" value="NZ_FNON01000002.1"/>
</dbReference>
<dbReference type="EMBL" id="FNON01000002">
    <property type="protein sequence ID" value="SDX04503.1"/>
    <property type="molecule type" value="Genomic_DNA"/>
</dbReference>
<protein>
    <submittedName>
        <fullName evidence="4">Phenazine biosynthesis protein PhzF family</fullName>
    </submittedName>
</protein>
<dbReference type="PIRSF" id="PIRSF016184">
    <property type="entry name" value="PhzC_PhzF"/>
    <property type="match status" value="1"/>
</dbReference>
<dbReference type="Proteomes" id="UP000199515">
    <property type="component" value="Unassembled WGS sequence"/>
</dbReference>
<feature type="active site" evidence="3">
    <location>
        <position position="44"/>
    </location>
</feature>
<dbReference type="OrthoDB" id="9788221at2"/>
<dbReference type="STRING" id="589385.SAMN05421504_102135"/>
<evidence type="ECO:0000313" key="5">
    <source>
        <dbReference type="Proteomes" id="UP000199515"/>
    </source>
</evidence>
<reference evidence="4 5" key="1">
    <citation type="submission" date="2016-10" db="EMBL/GenBank/DDBJ databases">
        <authorList>
            <person name="de Groot N.N."/>
        </authorList>
    </citation>
    <scope>NUCLEOTIDE SEQUENCE [LARGE SCALE GENOMIC DNA]</scope>
    <source>
        <strain evidence="4 5">CPCC 202699</strain>
    </source>
</reference>
<dbReference type="AlphaFoldDB" id="A0A1H2YH10"/>
<evidence type="ECO:0000256" key="2">
    <source>
        <dbReference type="ARBA" id="ARBA00023235"/>
    </source>
</evidence>
<evidence type="ECO:0000256" key="3">
    <source>
        <dbReference type="PIRSR" id="PIRSR016184-1"/>
    </source>
</evidence>
<dbReference type="Pfam" id="PF02567">
    <property type="entry name" value="PhzC-PhzF"/>
    <property type="match status" value="1"/>
</dbReference>
<name>A0A1H2YH10_9PSEU</name>
<organism evidence="4 5">
    <name type="scientific">Amycolatopsis xylanica</name>
    <dbReference type="NCBI Taxonomy" id="589385"/>
    <lineage>
        <taxon>Bacteria</taxon>
        <taxon>Bacillati</taxon>
        <taxon>Actinomycetota</taxon>
        <taxon>Actinomycetes</taxon>
        <taxon>Pseudonocardiales</taxon>
        <taxon>Pseudonocardiaceae</taxon>
        <taxon>Amycolatopsis</taxon>
    </lineage>
</organism>
<accession>A0A1H2YH10</accession>
<dbReference type="GO" id="GO:0005737">
    <property type="term" value="C:cytoplasm"/>
    <property type="evidence" value="ECO:0007669"/>
    <property type="project" value="TreeGrafter"/>
</dbReference>
<dbReference type="SUPFAM" id="SSF54506">
    <property type="entry name" value="Diaminopimelate epimerase-like"/>
    <property type="match status" value="1"/>
</dbReference>
<comment type="similarity">
    <text evidence="1">Belongs to the PhzF family.</text>
</comment>
<dbReference type="PANTHER" id="PTHR13774">
    <property type="entry name" value="PHENAZINE BIOSYNTHESIS PROTEIN"/>
    <property type="match status" value="1"/>
</dbReference>
<evidence type="ECO:0000256" key="1">
    <source>
        <dbReference type="ARBA" id="ARBA00008270"/>
    </source>
</evidence>
<proteinExistence type="inferred from homology"/>
<dbReference type="GO" id="GO:0016853">
    <property type="term" value="F:isomerase activity"/>
    <property type="evidence" value="ECO:0007669"/>
    <property type="project" value="UniProtKB-KW"/>
</dbReference>
<keyword evidence="2" id="KW-0413">Isomerase</keyword>
<dbReference type="InterPro" id="IPR003719">
    <property type="entry name" value="Phenazine_PhzF-like"/>
</dbReference>